<dbReference type="PANTHER" id="PTHR21184:SF3">
    <property type="entry name" value="PROTEIN FAM151B"/>
    <property type="match status" value="1"/>
</dbReference>
<dbReference type="AlphaFoldDB" id="A0AAV6YVF7"/>
<organism evidence="3 4">
    <name type="scientific">Engystomops pustulosus</name>
    <name type="common">Tungara frog</name>
    <name type="synonym">Physalaemus pustulosus</name>
    <dbReference type="NCBI Taxonomy" id="76066"/>
    <lineage>
        <taxon>Eukaryota</taxon>
        <taxon>Metazoa</taxon>
        <taxon>Chordata</taxon>
        <taxon>Craniata</taxon>
        <taxon>Vertebrata</taxon>
        <taxon>Euteleostomi</taxon>
        <taxon>Amphibia</taxon>
        <taxon>Batrachia</taxon>
        <taxon>Anura</taxon>
        <taxon>Neobatrachia</taxon>
        <taxon>Hyloidea</taxon>
        <taxon>Leptodactylidae</taxon>
        <taxon>Leiuperinae</taxon>
        <taxon>Engystomops</taxon>
    </lineage>
</organism>
<feature type="domain" description="Menorin-like" evidence="2">
    <location>
        <begin position="2"/>
        <end position="70"/>
    </location>
</feature>
<evidence type="ECO:0000313" key="4">
    <source>
        <dbReference type="Proteomes" id="UP000824782"/>
    </source>
</evidence>
<evidence type="ECO:0000259" key="2">
    <source>
        <dbReference type="Pfam" id="PF10223"/>
    </source>
</evidence>
<dbReference type="PANTHER" id="PTHR21184">
    <property type="entry name" value="MENORIN (DENDRITIC BRANCHING PROTEIN)"/>
    <property type="match status" value="1"/>
</dbReference>
<comment type="caution">
    <text evidence="3">The sequence shown here is derived from an EMBL/GenBank/DDBJ whole genome shotgun (WGS) entry which is preliminary data.</text>
</comment>
<dbReference type="GO" id="GO:0005615">
    <property type="term" value="C:extracellular space"/>
    <property type="evidence" value="ECO:0007669"/>
    <property type="project" value="TreeGrafter"/>
</dbReference>
<dbReference type="Pfam" id="PF10223">
    <property type="entry name" value="Menorin_N"/>
    <property type="match status" value="1"/>
</dbReference>
<dbReference type="InterPro" id="IPR019356">
    <property type="entry name" value="Menorin_dom"/>
</dbReference>
<sequence>MWEHATNSKEKLQQALQSDVHMIEADLLLRGAGDREPIMAHPPETDSDINLQAWLTEVSATNKGIKLDFKR</sequence>
<evidence type="ECO:0000313" key="3">
    <source>
        <dbReference type="EMBL" id="KAG8537953.1"/>
    </source>
</evidence>
<evidence type="ECO:0000256" key="1">
    <source>
        <dbReference type="ARBA" id="ARBA00044953"/>
    </source>
</evidence>
<name>A0AAV6YVF7_ENGPU</name>
<protein>
    <recommendedName>
        <fullName evidence="2">Menorin-like domain-containing protein</fullName>
    </recommendedName>
</protein>
<dbReference type="EMBL" id="WNYA01025022">
    <property type="protein sequence ID" value="KAG8537953.1"/>
    <property type="molecule type" value="Genomic_DNA"/>
</dbReference>
<accession>A0AAV6YVF7</accession>
<reference evidence="3" key="1">
    <citation type="thesis" date="2020" institute="ProQuest LLC" country="789 East Eisenhower Parkway, Ann Arbor, MI, USA">
        <title>Comparative Genomics and Chromosome Evolution.</title>
        <authorList>
            <person name="Mudd A.B."/>
        </authorList>
    </citation>
    <scope>NUCLEOTIDE SEQUENCE</scope>
    <source>
        <strain evidence="3">237g6f4</strain>
        <tissue evidence="3">Blood</tissue>
    </source>
</reference>
<gene>
    <name evidence="3" type="ORF">GDO81_023513</name>
</gene>
<comment type="similarity">
    <text evidence="1">Belongs to the menorin family.</text>
</comment>
<proteinExistence type="inferred from homology"/>
<dbReference type="Proteomes" id="UP000824782">
    <property type="component" value="Unassembled WGS sequence"/>
</dbReference>
<keyword evidence="4" id="KW-1185">Reference proteome</keyword>